<keyword evidence="2" id="KW-1185">Reference proteome</keyword>
<dbReference type="OrthoDB" id="3687123at2"/>
<dbReference type="RefSeq" id="WP_004337190.1">
    <property type="nucleotide sequence ID" value="NZ_AMXE01000026.1"/>
</dbReference>
<name>N6Z229_THAL4</name>
<organism evidence="1 2">
    <name type="scientific">Thauera linaloolentis (strain DSM 12138 / JCM 21573 / CCUG 41526 / CIP 105981 / IAM 15112 / NBRC 102519 / 47Lol)</name>
    <dbReference type="NCBI Taxonomy" id="1123367"/>
    <lineage>
        <taxon>Bacteria</taxon>
        <taxon>Pseudomonadati</taxon>
        <taxon>Pseudomonadota</taxon>
        <taxon>Betaproteobacteria</taxon>
        <taxon>Rhodocyclales</taxon>
        <taxon>Zoogloeaceae</taxon>
        <taxon>Thauera</taxon>
    </lineage>
</organism>
<proteinExistence type="predicted"/>
<comment type="caution">
    <text evidence="1">The sequence shown here is derived from an EMBL/GenBank/DDBJ whole genome shotgun (WGS) entry which is preliminary data.</text>
</comment>
<evidence type="ECO:0000313" key="2">
    <source>
        <dbReference type="Proteomes" id="UP000013232"/>
    </source>
</evidence>
<sequence>MSQQSLFTAGKTIYWPAEFADLVSMLKGQDSLGKPSHSALYSFNTGPIVLAAIIGLIHDRERNVGPQRLEINVDIFERQKLVNSSLASFILLIPLIGTNDLELLRPEREDELLGKFQRYAAGGLEYLRSAMSRSSDSTGFAVIRAEIEKAMMATPRIIQAARRLAEEEEEDIRI</sequence>
<gene>
    <name evidence="1" type="ORF">C666_08910</name>
</gene>
<protein>
    <submittedName>
        <fullName evidence="1">Uncharacterized protein</fullName>
    </submittedName>
</protein>
<dbReference type="Proteomes" id="UP000013232">
    <property type="component" value="Unassembled WGS sequence"/>
</dbReference>
<dbReference type="STRING" id="1123367.GCA_000621305_02534"/>
<dbReference type="EMBL" id="AMXE01000026">
    <property type="protein sequence ID" value="ENO88413.1"/>
    <property type="molecule type" value="Genomic_DNA"/>
</dbReference>
<reference evidence="1 2" key="1">
    <citation type="submission" date="2012-09" db="EMBL/GenBank/DDBJ databases">
        <title>Draft Genome Sequences of 6 Strains from Genus Thauera.</title>
        <authorList>
            <person name="Liu B."/>
            <person name="Shapleigh J.P."/>
            <person name="Frostegard A.H."/>
        </authorList>
    </citation>
    <scope>NUCLEOTIDE SEQUENCE [LARGE SCALE GENOMIC DNA]</scope>
    <source>
        <strain evidence="2">47Lol / DSM 12138</strain>
    </source>
</reference>
<dbReference type="AlphaFoldDB" id="N6Z229"/>
<evidence type="ECO:0000313" key="1">
    <source>
        <dbReference type="EMBL" id="ENO88413.1"/>
    </source>
</evidence>
<accession>N6Z229</accession>